<comment type="subcellular location">
    <subcellularLocation>
        <location evidence="1">Cytoplasm</location>
    </subcellularLocation>
</comment>
<reference evidence="11 12" key="1">
    <citation type="journal article" date="2014" name="BMC Genomics">
        <title>Adaptive genomic structural variation in the grape powdery mildew pathogen, Erysiphe necator.</title>
        <authorList>
            <person name="Jones L."/>
            <person name="Riaz S."/>
            <person name="Morales-Cruz A."/>
            <person name="Amrine K.C."/>
            <person name="McGuire B."/>
            <person name="Gubler W.D."/>
            <person name="Walker M.A."/>
            <person name="Cantu D."/>
        </authorList>
    </citation>
    <scope>NUCLEOTIDE SEQUENCE [LARGE SCALE GENOMIC DNA]</scope>
    <source>
        <strain evidence="12">c</strain>
    </source>
</reference>
<evidence type="ECO:0000256" key="4">
    <source>
        <dbReference type="ARBA" id="ARBA00022801"/>
    </source>
</evidence>
<dbReference type="InterPro" id="IPR004861">
    <property type="entry name" value="Siw14-like"/>
</dbReference>
<dbReference type="InterPro" id="IPR016130">
    <property type="entry name" value="Tyr_Pase_AS"/>
</dbReference>
<feature type="transmembrane region" description="Helical" evidence="8">
    <location>
        <begin position="273"/>
        <end position="290"/>
    </location>
</feature>
<dbReference type="EMBL" id="JNVN01000325">
    <property type="protein sequence ID" value="KHJ35611.1"/>
    <property type="molecule type" value="Genomic_DNA"/>
</dbReference>
<evidence type="ECO:0000256" key="2">
    <source>
        <dbReference type="ARBA" id="ARBA00012527"/>
    </source>
</evidence>
<comment type="catalytic activity">
    <reaction evidence="7">
        <text>1,5-bis(diphospho)-1D-myo-inositol 2,3,4,6-tetrakisphosphate + H2O = 1-diphospho-1D-myo-inositol 2,3,4,5,6-pentakisphosphate + phosphate + 2 H(+)</text>
        <dbReference type="Rhea" id="RHEA:79699"/>
        <dbReference type="ChEBI" id="CHEBI:15377"/>
        <dbReference type="ChEBI" id="CHEBI:15378"/>
        <dbReference type="ChEBI" id="CHEBI:43474"/>
        <dbReference type="ChEBI" id="CHEBI:74946"/>
        <dbReference type="ChEBI" id="CHEBI:77983"/>
        <dbReference type="EC" id="3.6.1.52"/>
    </reaction>
    <physiologicalReaction direction="left-to-right" evidence="7">
        <dbReference type="Rhea" id="RHEA:79700"/>
    </physiologicalReaction>
</comment>
<dbReference type="HOGENOM" id="CLU_047845_0_2_1"/>
<dbReference type="FunFam" id="3.90.190.10:FF:000035">
    <property type="entry name" value="Tyrosine phosphatase, putative"/>
    <property type="match status" value="1"/>
</dbReference>
<dbReference type="GO" id="GO:0052840">
    <property type="term" value="F:inositol diphosphate tetrakisphosphate diphosphatase activity"/>
    <property type="evidence" value="ECO:0007669"/>
    <property type="project" value="TreeGrafter"/>
</dbReference>
<keyword evidence="4" id="KW-0378">Hydrolase</keyword>
<evidence type="ECO:0000313" key="12">
    <source>
        <dbReference type="Proteomes" id="UP000030854"/>
    </source>
</evidence>
<evidence type="ECO:0000256" key="3">
    <source>
        <dbReference type="ARBA" id="ARBA00022490"/>
    </source>
</evidence>
<keyword evidence="8" id="KW-0472">Membrane</keyword>
<dbReference type="STRING" id="52586.A0A0B1PFD9"/>
<dbReference type="Gene3D" id="3.90.190.10">
    <property type="entry name" value="Protein tyrosine phosphatase superfamily"/>
    <property type="match status" value="1"/>
</dbReference>
<dbReference type="InterPro" id="IPR000387">
    <property type="entry name" value="Tyr_Pase_dom"/>
</dbReference>
<dbReference type="OMA" id="ERNNINH"/>
<keyword evidence="8" id="KW-0812">Transmembrane</keyword>
<evidence type="ECO:0000256" key="5">
    <source>
        <dbReference type="ARBA" id="ARBA00044949"/>
    </source>
</evidence>
<keyword evidence="3" id="KW-0963">Cytoplasm</keyword>
<feature type="domain" description="Tyrosine specific protein phosphatases" evidence="10">
    <location>
        <begin position="181"/>
        <end position="229"/>
    </location>
</feature>
<gene>
    <name evidence="11" type="ORF">EV44_g6254</name>
</gene>
<dbReference type="InterPro" id="IPR020422">
    <property type="entry name" value="TYR_PHOSPHATASE_DUAL_dom"/>
</dbReference>
<evidence type="ECO:0000256" key="6">
    <source>
        <dbReference type="ARBA" id="ARBA00047342"/>
    </source>
</evidence>
<keyword evidence="12" id="KW-1185">Reference proteome</keyword>
<comment type="similarity">
    <text evidence="5">Belongs to the protein-tyrosine phosphatase family. Atypical dual-specificity phosphatase Siw14-like subfamily.</text>
</comment>
<dbReference type="Proteomes" id="UP000030854">
    <property type="component" value="Unassembled WGS sequence"/>
</dbReference>
<evidence type="ECO:0000259" key="10">
    <source>
        <dbReference type="PROSITE" id="PS50056"/>
    </source>
</evidence>
<organism evidence="11 12">
    <name type="scientific">Uncinula necator</name>
    <name type="common">Grape powdery mildew</name>
    <dbReference type="NCBI Taxonomy" id="52586"/>
    <lineage>
        <taxon>Eukaryota</taxon>
        <taxon>Fungi</taxon>
        <taxon>Dikarya</taxon>
        <taxon>Ascomycota</taxon>
        <taxon>Pezizomycotina</taxon>
        <taxon>Leotiomycetes</taxon>
        <taxon>Erysiphales</taxon>
        <taxon>Erysiphaceae</taxon>
        <taxon>Erysiphe</taxon>
    </lineage>
</organism>
<dbReference type="PROSITE" id="PS00383">
    <property type="entry name" value="TYR_PHOSPHATASE_1"/>
    <property type="match status" value="1"/>
</dbReference>
<comment type="catalytic activity">
    <reaction evidence="6">
        <text>5-diphospho-1D-myo-inositol 1,2,3,4,6-pentakisphosphate + H2O = 1D-myo-inositol hexakisphosphate + phosphate + H(+)</text>
        <dbReference type="Rhea" id="RHEA:22384"/>
        <dbReference type="ChEBI" id="CHEBI:15377"/>
        <dbReference type="ChEBI" id="CHEBI:15378"/>
        <dbReference type="ChEBI" id="CHEBI:43474"/>
        <dbReference type="ChEBI" id="CHEBI:58130"/>
        <dbReference type="ChEBI" id="CHEBI:58628"/>
        <dbReference type="EC" id="3.6.1.52"/>
    </reaction>
    <physiologicalReaction direction="left-to-right" evidence="6">
        <dbReference type="Rhea" id="RHEA:22385"/>
    </physiologicalReaction>
</comment>
<dbReference type="PANTHER" id="PTHR31126">
    <property type="entry name" value="TYROSINE-PROTEIN PHOSPHATASE"/>
    <property type="match status" value="1"/>
</dbReference>
<feature type="domain" description="Tyrosine-protein phosphatase" evidence="9">
    <location>
        <begin position="109"/>
        <end position="260"/>
    </location>
</feature>
<keyword evidence="8" id="KW-1133">Transmembrane helix</keyword>
<evidence type="ECO:0000313" key="11">
    <source>
        <dbReference type="EMBL" id="KHJ35611.1"/>
    </source>
</evidence>
<dbReference type="PROSITE" id="PS50056">
    <property type="entry name" value="TYR_PHOSPHATASE_2"/>
    <property type="match status" value="1"/>
</dbReference>
<evidence type="ECO:0000256" key="7">
    <source>
        <dbReference type="ARBA" id="ARBA00047927"/>
    </source>
</evidence>
<evidence type="ECO:0000256" key="8">
    <source>
        <dbReference type="SAM" id="Phobius"/>
    </source>
</evidence>
<evidence type="ECO:0000259" key="9">
    <source>
        <dbReference type="PROSITE" id="PS50054"/>
    </source>
</evidence>
<proteinExistence type="inferred from homology"/>
<dbReference type="Pfam" id="PF03162">
    <property type="entry name" value="Y_phosphatase2"/>
    <property type="match status" value="1"/>
</dbReference>
<evidence type="ECO:0000256" key="1">
    <source>
        <dbReference type="ARBA" id="ARBA00004496"/>
    </source>
</evidence>
<accession>A0A0B1PFD9</accession>
<name>A0A0B1PFD9_UNCNE</name>
<dbReference type="InterPro" id="IPR029021">
    <property type="entry name" value="Prot-tyrosine_phosphatase-like"/>
</dbReference>
<comment type="caution">
    <text evidence="11">The sequence shown here is derived from an EMBL/GenBank/DDBJ whole genome shotgun (WGS) entry which is preliminary data.</text>
</comment>
<dbReference type="EC" id="3.6.1.52" evidence="2"/>
<dbReference type="SUPFAM" id="SSF52799">
    <property type="entry name" value="(Phosphotyrosine protein) phosphatases II"/>
    <property type="match status" value="1"/>
</dbReference>
<dbReference type="GO" id="GO:0016791">
    <property type="term" value="F:phosphatase activity"/>
    <property type="evidence" value="ECO:0007669"/>
    <property type="project" value="TreeGrafter"/>
</dbReference>
<dbReference type="PANTHER" id="PTHR31126:SF48">
    <property type="entry name" value="INOSITOL PHOSPHATASE SIW14"/>
    <property type="match status" value="1"/>
</dbReference>
<dbReference type="PROSITE" id="PS50054">
    <property type="entry name" value="TYR_PHOSPHATASE_DUAL"/>
    <property type="match status" value="1"/>
</dbReference>
<dbReference type="GO" id="GO:0005737">
    <property type="term" value="C:cytoplasm"/>
    <property type="evidence" value="ECO:0007669"/>
    <property type="project" value="UniProtKB-SubCell"/>
</dbReference>
<dbReference type="OrthoDB" id="6375174at2759"/>
<dbReference type="AlphaFoldDB" id="A0A0B1PFD9"/>
<protein>
    <recommendedName>
        <fullName evidence="2">diphosphoinositol-polyphosphate diphosphatase</fullName>
        <ecNumber evidence="2">3.6.1.52</ecNumber>
    </recommendedName>
</protein>
<sequence length="300" mass="34379">MNAAKISRRTVYENVQALSDSGITQNLGVLVDEEGKNKTEKPPRNNPTDIIASPTSETVHDLNKKLHILVEDRKSMHNDEDLAFSPNNLISPKNGRKSSPVISSYGPNNFGIVAPGIYRSGFPKTEDFPCLGNLHLKTILSLVKKDFSPEFQNFIERNNINHMVIDMNGTKKVEISEIMMRHIMNIILDYSNYPILIHCNQGRHRTGCAIAVLRHVQGWDLRKILQEYRYFAAPKERNCDIEYIADFKKNSLGHFAMKSSRIRSRLSMILPKTWRMLFLSFLLIIVFTTLRCSRNISFRA</sequence>